<dbReference type="Proteomes" id="UP001430848">
    <property type="component" value="Unassembled WGS sequence"/>
</dbReference>
<dbReference type="PANTHER" id="PTHR10552:SF6">
    <property type="entry name" value="U2 SMALL NUCLEAR RIBONUCLEOPROTEIN A"/>
    <property type="match status" value="1"/>
</dbReference>
<gene>
    <name evidence="8" type="primary">LEA1</name>
    <name evidence="8" type="ORF">SLS63_002073</name>
</gene>
<keyword evidence="7" id="KW-0175">Coiled coil</keyword>
<evidence type="ECO:0000256" key="7">
    <source>
        <dbReference type="SAM" id="Coils"/>
    </source>
</evidence>
<dbReference type="InterPro" id="IPR001611">
    <property type="entry name" value="Leu-rich_rpt"/>
</dbReference>
<dbReference type="SUPFAM" id="SSF52058">
    <property type="entry name" value="L domain-like"/>
    <property type="match status" value="1"/>
</dbReference>
<evidence type="ECO:0000313" key="9">
    <source>
        <dbReference type="Proteomes" id="UP001430848"/>
    </source>
</evidence>
<feature type="coiled-coil region" evidence="7">
    <location>
        <begin position="214"/>
        <end position="241"/>
    </location>
</feature>
<comment type="caution">
    <text evidence="8">The sequence shown here is derived from an EMBL/GenBank/DDBJ whole genome shotgun (WGS) entry which is preliminary data.</text>
</comment>
<evidence type="ECO:0000256" key="1">
    <source>
        <dbReference type="ARBA" id="ARBA00004123"/>
    </source>
</evidence>
<evidence type="ECO:0000256" key="6">
    <source>
        <dbReference type="ARBA" id="ARBA00024238"/>
    </source>
</evidence>
<keyword evidence="3" id="KW-0677">Repeat</keyword>
<keyword evidence="4" id="KW-0539">Nucleus</keyword>
<evidence type="ECO:0000256" key="2">
    <source>
        <dbReference type="ARBA" id="ARBA00022614"/>
    </source>
</evidence>
<keyword evidence="9" id="KW-1185">Reference proteome</keyword>
<protein>
    <recommendedName>
        <fullName evidence="6">U2 small nuclear ribonucleoprotein A'</fullName>
    </recommendedName>
</protein>
<evidence type="ECO:0000313" key="8">
    <source>
        <dbReference type="EMBL" id="KAK7738736.1"/>
    </source>
</evidence>
<organism evidence="8 9">
    <name type="scientific">Diaporthe eres</name>
    <name type="common">Phomopsis oblonga</name>
    <dbReference type="NCBI Taxonomy" id="83184"/>
    <lineage>
        <taxon>Eukaryota</taxon>
        <taxon>Fungi</taxon>
        <taxon>Dikarya</taxon>
        <taxon>Ascomycota</taxon>
        <taxon>Pezizomycotina</taxon>
        <taxon>Sordariomycetes</taxon>
        <taxon>Sordariomycetidae</taxon>
        <taxon>Diaporthales</taxon>
        <taxon>Diaporthaceae</taxon>
        <taxon>Diaporthe</taxon>
        <taxon>Diaporthe eres species complex</taxon>
    </lineage>
</organism>
<dbReference type="InterPro" id="IPR044640">
    <property type="entry name" value="RU2A"/>
</dbReference>
<keyword evidence="2" id="KW-0433">Leucine-rich repeat</keyword>
<evidence type="ECO:0000256" key="3">
    <source>
        <dbReference type="ARBA" id="ARBA00022737"/>
    </source>
</evidence>
<dbReference type="PANTHER" id="PTHR10552">
    <property type="entry name" value="U2 SMALL NUCLEAR RIBONUCLEOPROTEIN A"/>
    <property type="match status" value="1"/>
</dbReference>
<sequence length="268" mass="30048">MVRLTADLIQNSLSYLNPLNERELDLRGHRIPTIENLGVAGPQDAIDFTDNDIQILGNFPLSPRIQTLLLARNRISTIQPNLPNAIPNLKNLVLASNQVAELSDLDVLGKFARLTHLVLADNPVTKKEHYRYWVVWRCPTMRFLDYQKVKQAEREKATELFGTAEEPTELASKVGTSSAGFPFTTRVLSEGAQQIKGIKSQTFNVSTSNGEATAASKMKRLKLTDKEKQRLQERIKKASSLEEIIRLEKELEEGRLPAGILGDDAMEE</sequence>
<evidence type="ECO:0000256" key="4">
    <source>
        <dbReference type="ARBA" id="ARBA00023242"/>
    </source>
</evidence>
<proteinExistence type="inferred from homology"/>
<dbReference type="EMBL" id="JAKNSF020000005">
    <property type="protein sequence ID" value="KAK7738736.1"/>
    <property type="molecule type" value="Genomic_DNA"/>
</dbReference>
<dbReference type="Pfam" id="PF14580">
    <property type="entry name" value="LRR_9"/>
    <property type="match status" value="1"/>
</dbReference>
<name>A0ABR1PK29_DIAER</name>
<comment type="similarity">
    <text evidence="5">Belongs to the U2 small nuclear ribonucleoprotein A family.</text>
</comment>
<accession>A0ABR1PK29</accession>
<comment type="subcellular location">
    <subcellularLocation>
        <location evidence="1">Nucleus</location>
    </subcellularLocation>
</comment>
<dbReference type="PROSITE" id="PS51450">
    <property type="entry name" value="LRR"/>
    <property type="match status" value="1"/>
</dbReference>
<evidence type="ECO:0000256" key="5">
    <source>
        <dbReference type="ARBA" id="ARBA00024196"/>
    </source>
</evidence>
<dbReference type="InterPro" id="IPR032675">
    <property type="entry name" value="LRR_dom_sf"/>
</dbReference>
<dbReference type="Gene3D" id="3.80.10.10">
    <property type="entry name" value="Ribonuclease Inhibitor"/>
    <property type="match status" value="1"/>
</dbReference>
<reference evidence="8 9" key="1">
    <citation type="submission" date="2024-02" db="EMBL/GenBank/DDBJ databases">
        <title>De novo assembly and annotation of 12 fungi associated with fruit tree decline syndrome in Ontario, Canada.</title>
        <authorList>
            <person name="Sulman M."/>
            <person name="Ellouze W."/>
            <person name="Ilyukhin E."/>
        </authorList>
    </citation>
    <scope>NUCLEOTIDE SEQUENCE [LARGE SCALE GENOMIC DNA]</scope>
    <source>
        <strain evidence="8 9">M169</strain>
    </source>
</reference>